<keyword evidence="3" id="KW-0347">Helicase</keyword>
<dbReference type="GO" id="GO:0005524">
    <property type="term" value="F:ATP binding"/>
    <property type="evidence" value="ECO:0007669"/>
    <property type="project" value="UniProtKB-KW"/>
</dbReference>
<dbReference type="Gene3D" id="1.10.3380.30">
    <property type="match status" value="1"/>
</dbReference>
<dbReference type="SMART" id="SM00490">
    <property type="entry name" value="HELICc"/>
    <property type="match status" value="1"/>
</dbReference>
<feature type="region of interest" description="Disordered" evidence="6">
    <location>
        <begin position="862"/>
        <end position="911"/>
    </location>
</feature>
<evidence type="ECO:0000313" key="8">
    <source>
        <dbReference type="EMBL" id="KAF6004020.1"/>
    </source>
</evidence>
<keyword evidence="4" id="KW-0067">ATP-binding</keyword>
<comment type="caution">
    <text evidence="8">The sequence shown here is derived from an EMBL/GenBank/DDBJ whole genome shotgun (WGS) entry which is preliminary data.</text>
</comment>
<feature type="region of interest" description="Disordered" evidence="6">
    <location>
        <begin position="515"/>
        <end position="543"/>
    </location>
</feature>
<dbReference type="EMBL" id="VWRR01000004">
    <property type="protein sequence ID" value="KAF6004020.1"/>
    <property type="molecule type" value="Genomic_DNA"/>
</dbReference>
<dbReference type="InterPro" id="IPR012961">
    <property type="entry name" value="Ski2/MTR4_C"/>
</dbReference>
<dbReference type="PANTHER" id="PTHR12131:SF1">
    <property type="entry name" value="ATP-DEPENDENT RNA HELICASE SUPV3L1, MITOCHONDRIAL-RELATED"/>
    <property type="match status" value="1"/>
</dbReference>
<reference evidence="8 9" key="1">
    <citation type="journal article" date="2020" name="J. Phycol.">
        <title>Comparative genome analysis reveals Cyanidiococcus gen. nov., a new extremophilic red algal genus sister to Cyanidioschyzon (Cyanidioschyzonaceae, Rhodophyta).</title>
        <authorList>
            <person name="Liu S.-L."/>
            <person name="Chiang Y.-R."/>
            <person name="Yoon H.S."/>
            <person name="Fu H.-Y."/>
        </authorList>
    </citation>
    <scope>NUCLEOTIDE SEQUENCE [LARGE SCALE GENOMIC DNA]</scope>
    <source>
        <strain evidence="8 9">THAL066</strain>
    </source>
</reference>
<keyword evidence="9" id="KW-1185">Reference proteome</keyword>
<organism evidence="8 9">
    <name type="scientific">Cyanidiococcus yangmingshanensis</name>
    <dbReference type="NCBI Taxonomy" id="2690220"/>
    <lineage>
        <taxon>Eukaryota</taxon>
        <taxon>Rhodophyta</taxon>
        <taxon>Bangiophyceae</taxon>
        <taxon>Cyanidiales</taxon>
        <taxon>Cyanidiaceae</taxon>
        <taxon>Cyanidiococcus</taxon>
    </lineage>
</organism>
<dbReference type="GO" id="GO:0016787">
    <property type="term" value="F:hydrolase activity"/>
    <property type="evidence" value="ECO:0007669"/>
    <property type="project" value="UniProtKB-KW"/>
</dbReference>
<feature type="compositionally biased region" description="Polar residues" evidence="6">
    <location>
        <begin position="524"/>
        <end position="540"/>
    </location>
</feature>
<proteinExistence type="predicted"/>
<feature type="coiled-coil region" evidence="5">
    <location>
        <begin position="358"/>
        <end position="404"/>
    </location>
</feature>
<dbReference type="Pfam" id="PF00271">
    <property type="entry name" value="Helicase_C"/>
    <property type="match status" value="1"/>
</dbReference>
<evidence type="ECO:0000256" key="4">
    <source>
        <dbReference type="ARBA" id="ARBA00022840"/>
    </source>
</evidence>
<dbReference type="InterPro" id="IPR027417">
    <property type="entry name" value="P-loop_NTPase"/>
</dbReference>
<dbReference type="SMART" id="SM01142">
    <property type="entry name" value="DSHCT"/>
    <property type="match status" value="1"/>
</dbReference>
<dbReference type="SUPFAM" id="SSF52540">
    <property type="entry name" value="P-loop containing nucleoside triphosphate hydrolases"/>
    <property type="match status" value="1"/>
</dbReference>
<keyword evidence="1" id="KW-0547">Nucleotide-binding</keyword>
<evidence type="ECO:0000256" key="5">
    <source>
        <dbReference type="SAM" id="Coils"/>
    </source>
</evidence>
<evidence type="ECO:0000256" key="6">
    <source>
        <dbReference type="SAM" id="MobiDB-lite"/>
    </source>
</evidence>
<dbReference type="PANTHER" id="PTHR12131">
    <property type="entry name" value="ATP-DEPENDENT RNA AND DNA HELICASE"/>
    <property type="match status" value="1"/>
</dbReference>
<dbReference type="GO" id="GO:0070478">
    <property type="term" value="P:nuclear-transcribed mRNA catabolic process, 3'-5' exonucleolytic nonsense-mediated decay"/>
    <property type="evidence" value="ECO:0007669"/>
    <property type="project" value="TreeGrafter"/>
</dbReference>
<dbReference type="Pfam" id="PF08148">
    <property type="entry name" value="DSHCT"/>
    <property type="match status" value="1"/>
</dbReference>
<evidence type="ECO:0000256" key="3">
    <source>
        <dbReference type="ARBA" id="ARBA00022806"/>
    </source>
</evidence>
<feature type="region of interest" description="Disordered" evidence="6">
    <location>
        <begin position="31"/>
        <end position="51"/>
    </location>
</feature>
<dbReference type="InterPro" id="IPR001650">
    <property type="entry name" value="Helicase_C-like"/>
</dbReference>
<dbReference type="AlphaFoldDB" id="A0A7J7IMQ0"/>
<dbReference type="OrthoDB" id="64767at2759"/>
<evidence type="ECO:0000256" key="1">
    <source>
        <dbReference type="ARBA" id="ARBA00022741"/>
    </source>
</evidence>
<dbReference type="CDD" id="cd18795">
    <property type="entry name" value="SF2_C_Ski2"/>
    <property type="match status" value="1"/>
</dbReference>
<keyword evidence="5" id="KW-0175">Coiled coil</keyword>
<dbReference type="InterPro" id="IPR050699">
    <property type="entry name" value="RNA-DNA_Helicase"/>
</dbReference>
<dbReference type="Gene3D" id="3.40.50.300">
    <property type="entry name" value="P-loop containing nucleotide triphosphate hydrolases"/>
    <property type="match status" value="1"/>
</dbReference>
<evidence type="ECO:0000256" key="2">
    <source>
        <dbReference type="ARBA" id="ARBA00022801"/>
    </source>
</evidence>
<evidence type="ECO:0000259" key="7">
    <source>
        <dbReference type="PROSITE" id="PS51194"/>
    </source>
</evidence>
<keyword evidence="2" id="KW-0378">Hydrolase</keyword>
<dbReference type="Proteomes" id="UP000530660">
    <property type="component" value="Unassembled WGS sequence"/>
</dbReference>
<evidence type="ECO:0000313" key="9">
    <source>
        <dbReference type="Proteomes" id="UP000530660"/>
    </source>
</evidence>
<feature type="domain" description="Helicase C-terminal" evidence="7">
    <location>
        <begin position="121"/>
        <end position="320"/>
    </location>
</feature>
<accession>A0A7J7IMQ0</accession>
<dbReference type="GO" id="GO:0004386">
    <property type="term" value="F:helicase activity"/>
    <property type="evidence" value="ECO:0007669"/>
    <property type="project" value="UniProtKB-KW"/>
</dbReference>
<sequence>MNVQCRLSSFFWTRMACDRCWSRRSEAEATSTKGFARTRQRGARSESKTSTIDGRYQLNPELLWNPGETGKAAGERRQRWRESEDPNLRRSAEILERQEARRRRELFRSSVPSYPFLVRCLRSRHLLPAIIFVFSRNGCDRAVTDVLRERGSVKLVSRPERAELEARMAAFFEVHPELRENPDSQKRYESIVEGIAAHHAGMLPLWKALIEQLFQANLIKVVFATETLAAGINMPARSTVVTALSKRAGSEGIVRLTPNEFLQMAGRAGRRGMDPVGYVVVMQSAWEPSAQTAFQLLQRGADPLRSNFVPTYGMALNLLRHPGTPLHSAQRYLERSFGSFLASRGRLGQWKPEIHDEIESLERQVKEAHAMLSQHGGEKAVGAYEKLLERLRSEERILGYLEEQHEESAVSVMEDLLVFSDPGTQVLLPDREERALLAGVVVERTLDTPLRFALVAADGRIRLCGPRYIAAVLSKEPVVQISLPTSLQSLTADAFNALNWRRLFAASSRYGEVQESAEPVTDSRVPSMTSDATPTSSEMTTWEDLAAPPLAVPEIRRQRKIVTGLRERLAGFAMHTHPDCELVLKTYRSLAIAETQLGRLRNRIMRQTMQATATESWNIFRALVDVLERFGCLERVDDTLTGEDSVASSKATQVSAPEDDTANRYIFFKLTDFGALVAGLRVENELWTGLAVVHAEQHLACLAPQELAAVVAALAADSGLPPGGYCRFLPSAKALDICREVLGPLRDQLVATQSEALGSYRPASAVDMNSDAILPHASLCPDLMGVVEAWARGVSWSELLNGLSLDEGDVVRLVRRSMDILRQIPSLGAGAGWHHRPASLISARLALNARRALTLIDRYPVTDGTSDRASETPPPDSEERDTIDQGTSMDMNEVVDWQDDEEIPSVSAESI</sequence>
<gene>
    <name evidence="8" type="ORF">F1559_000175</name>
</gene>
<dbReference type="GO" id="GO:0055087">
    <property type="term" value="C:Ski complex"/>
    <property type="evidence" value="ECO:0007669"/>
    <property type="project" value="TreeGrafter"/>
</dbReference>
<name>A0A7J7IMQ0_9RHOD</name>
<protein>
    <recommendedName>
        <fullName evidence="7">Helicase C-terminal domain-containing protein</fullName>
    </recommendedName>
</protein>
<dbReference type="PROSITE" id="PS51194">
    <property type="entry name" value="HELICASE_CTER"/>
    <property type="match status" value="1"/>
</dbReference>